<name>A0A6S7H5I0_PARCT</name>
<organism evidence="2 3">
    <name type="scientific">Paramuricea clavata</name>
    <name type="common">Red gorgonian</name>
    <name type="synonym">Violescent sea-whip</name>
    <dbReference type="NCBI Taxonomy" id="317549"/>
    <lineage>
        <taxon>Eukaryota</taxon>
        <taxon>Metazoa</taxon>
        <taxon>Cnidaria</taxon>
        <taxon>Anthozoa</taxon>
        <taxon>Octocorallia</taxon>
        <taxon>Malacalcyonacea</taxon>
        <taxon>Plexauridae</taxon>
        <taxon>Paramuricea</taxon>
    </lineage>
</organism>
<gene>
    <name evidence="2" type="ORF">PACLA_8A077684</name>
</gene>
<accession>A0A6S7H5I0</accession>
<feature type="compositionally biased region" description="Acidic residues" evidence="1">
    <location>
        <begin position="194"/>
        <end position="206"/>
    </location>
</feature>
<evidence type="ECO:0000313" key="3">
    <source>
        <dbReference type="Proteomes" id="UP001152795"/>
    </source>
</evidence>
<dbReference type="EMBL" id="CACRXK020001948">
    <property type="protein sequence ID" value="CAB3991947.1"/>
    <property type="molecule type" value="Genomic_DNA"/>
</dbReference>
<proteinExistence type="predicted"/>
<dbReference type="InterPro" id="IPR003497">
    <property type="entry name" value="BRO_N_domain"/>
</dbReference>
<comment type="caution">
    <text evidence="2">The sequence shown here is derived from an EMBL/GenBank/DDBJ whole genome shotgun (WGS) entry which is preliminary data.</text>
</comment>
<evidence type="ECO:0000256" key="1">
    <source>
        <dbReference type="SAM" id="MobiDB-lite"/>
    </source>
</evidence>
<dbReference type="Proteomes" id="UP001152795">
    <property type="component" value="Unassembled WGS sequence"/>
</dbReference>
<sequence length="218" mass="24722">MSIQIYGNSALIGNKKISVIETDDGTIYFAAKEFAVALDYVNPNDAVTRLTRERMRIAFKDIEGVRDSRTPCIPGGLHPNKIFVTEPAAEEFQDWISEDVLPSIRKTGKYMLPGVMPAINNVKDEGLRQLPAPEKVEARDKLVCKSDIVKNQRKVESGRKGGLVAQENIRQLKIELSEKEIILLEKEMEILDFEEERGDQDENMDDLQEKVKDLMTEN</sequence>
<keyword evidence="3" id="KW-1185">Reference proteome</keyword>
<dbReference type="SMART" id="SM01040">
    <property type="entry name" value="Bro-N"/>
    <property type="match status" value="1"/>
</dbReference>
<feature type="region of interest" description="Disordered" evidence="1">
    <location>
        <begin position="194"/>
        <end position="218"/>
    </location>
</feature>
<protein>
    <submittedName>
        <fullName evidence="2">Uncharacterized protein</fullName>
    </submittedName>
</protein>
<reference evidence="2" key="1">
    <citation type="submission" date="2020-04" db="EMBL/GenBank/DDBJ databases">
        <authorList>
            <person name="Alioto T."/>
            <person name="Alioto T."/>
            <person name="Gomez Garrido J."/>
        </authorList>
    </citation>
    <scope>NUCLEOTIDE SEQUENCE</scope>
    <source>
        <strain evidence="2">A484AB</strain>
    </source>
</reference>
<dbReference type="PROSITE" id="PS51750">
    <property type="entry name" value="BRO_N"/>
    <property type="match status" value="1"/>
</dbReference>
<dbReference type="Pfam" id="PF02498">
    <property type="entry name" value="Bro-N"/>
    <property type="match status" value="1"/>
</dbReference>
<dbReference type="OrthoDB" id="7468926at2759"/>
<feature type="compositionally biased region" description="Basic and acidic residues" evidence="1">
    <location>
        <begin position="207"/>
        <end position="218"/>
    </location>
</feature>
<evidence type="ECO:0000313" key="2">
    <source>
        <dbReference type="EMBL" id="CAB3991947.1"/>
    </source>
</evidence>
<dbReference type="AlphaFoldDB" id="A0A6S7H5I0"/>